<reference evidence="2 3" key="1">
    <citation type="journal article" date="2016" name="Mol. Biol. Evol.">
        <title>Comparative Genomics of Early-Diverging Mushroom-Forming Fungi Provides Insights into the Origins of Lignocellulose Decay Capabilities.</title>
        <authorList>
            <person name="Nagy L.G."/>
            <person name="Riley R."/>
            <person name="Tritt A."/>
            <person name="Adam C."/>
            <person name="Daum C."/>
            <person name="Floudas D."/>
            <person name="Sun H."/>
            <person name="Yadav J.S."/>
            <person name="Pangilinan J."/>
            <person name="Larsson K.H."/>
            <person name="Matsuura K."/>
            <person name="Barry K."/>
            <person name="Labutti K."/>
            <person name="Kuo R."/>
            <person name="Ohm R.A."/>
            <person name="Bhattacharya S.S."/>
            <person name="Shirouzu T."/>
            <person name="Yoshinaga Y."/>
            <person name="Martin F.M."/>
            <person name="Grigoriev I.V."/>
            <person name="Hibbett D.S."/>
        </authorList>
    </citation>
    <scope>NUCLEOTIDE SEQUENCE [LARGE SCALE GENOMIC DNA]</scope>
    <source>
        <strain evidence="2 3">HHB12029</strain>
    </source>
</reference>
<keyword evidence="3" id="KW-1185">Reference proteome</keyword>
<dbReference type="AlphaFoldDB" id="A0A165C229"/>
<feature type="chain" id="PRO_5007855837" evidence="1">
    <location>
        <begin position="20"/>
        <end position="62"/>
    </location>
</feature>
<keyword evidence="1" id="KW-0732">Signal</keyword>
<evidence type="ECO:0000256" key="1">
    <source>
        <dbReference type="SAM" id="SignalP"/>
    </source>
</evidence>
<accession>A0A165C229</accession>
<sequence>MLFPPVLSYVLLIASSAAAFVLPSPPANITTCPFSAVVRVHPLAVAEPGAPLHGKLLINSES</sequence>
<name>A0A165C229_EXIGL</name>
<gene>
    <name evidence="2" type="ORF">EXIGLDRAFT_730777</name>
</gene>
<dbReference type="EMBL" id="KV426375">
    <property type="protein sequence ID" value="KZV81675.1"/>
    <property type="molecule type" value="Genomic_DNA"/>
</dbReference>
<evidence type="ECO:0000313" key="2">
    <source>
        <dbReference type="EMBL" id="KZV81675.1"/>
    </source>
</evidence>
<feature type="signal peptide" evidence="1">
    <location>
        <begin position="1"/>
        <end position="19"/>
    </location>
</feature>
<proteinExistence type="predicted"/>
<dbReference type="InParanoid" id="A0A165C229"/>
<organism evidence="2 3">
    <name type="scientific">Exidia glandulosa HHB12029</name>
    <dbReference type="NCBI Taxonomy" id="1314781"/>
    <lineage>
        <taxon>Eukaryota</taxon>
        <taxon>Fungi</taxon>
        <taxon>Dikarya</taxon>
        <taxon>Basidiomycota</taxon>
        <taxon>Agaricomycotina</taxon>
        <taxon>Agaricomycetes</taxon>
        <taxon>Auriculariales</taxon>
        <taxon>Exidiaceae</taxon>
        <taxon>Exidia</taxon>
    </lineage>
</organism>
<dbReference type="Proteomes" id="UP000077266">
    <property type="component" value="Unassembled WGS sequence"/>
</dbReference>
<evidence type="ECO:0000313" key="3">
    <source>
        <dbReference type="Proteomes" id="UP000077266"/>
    </source>
</evidence>
<protein>
    <submittedName>
        <fullName evidence="2">Uncharacterized protein</fullName>
    </submittedName>
</protein>